<dbReference type="InParanoid" id="A0A6P4BAU0"/>
<keyword evidence="1" id="KW-0732">Signal</keyword>
<accession>A0A6P4BAU0</accession>
<dbReference type="Gene3D" id="3.40.50.1000">
    <property type="entry name" value="HAD superfamily/HAD-like"/>
    <property type="match status" value="1"/>
</dbReference>
<dbReference type="InterPro" id="IPR005519">
    <property type="entry name" value="Acid_phosphat_B-like"/>
</dbReference>
<dbReference type="InterPro" id="IPR023214">
    <property type="entry name" value="HAD_sf"/>
</dbReference>
<dbReference type="SUPFAM" id="SSF56784">
    <property type="entry name" value="HAD-like"/>
    <property type="match status" value="1"/>
</dbReference>
<dbReference type="RefSeq" id="XP_015899524.3">
    <property type="nucleotide sequence ID" value="XM_016044038.4"/>
</dbReference>
<name>A0A6P4BAU0_ZIZJJ</name>
<dbReference type="Proteomes" id="UP001652623">
    <property type="component" value="Chromosome 11"/>
</dbReference>
<evidence type="ECO:0000256" key="2">
    <source>
        <dbReference type="SAM" id="Phobius"/>
    </source>
</evidence>
<keyword evidence="3" id="KW-1185">Reference proteome</keyword>
<keyword evidence="2" id="KW-0812">Transmembrane</keyword>
<dbReference type="GO" id="GO:0045735">
    <property type="term" value="F:nutrient reservoir activity"/>
    <property type="evidence" value="ECO:0007669"/>
    <property type="project" value="UniProtKB-UniRule"/>
</dbReference>
<organism evidence="3 4">
    <name type="scientific">Ziziphus jujuba</name>
    <name type="common">Chinese jujube</name>
    <name type="synonym">Ziziphus sativa</name>
    <dbReference type="NCBI Taxonomy" id="326968"/>
    <lineage>
        <taxon>Eukaryota</taxon>
        <taxon>Viridiplantae</taxon>
        <taxon>Streptophyta</taxon>
        <taxon>Embryophyta</taxon>
        <taxon>Tracheophyta</taxon>
        <taxon>Spermatophyta</taxon>
        <taxon>Magnoliopsida</taxon>
        <taxon>eudicotyledons</taxon>
        <taxon>Gunneridae</taxon>
        <taxon>Pentapetalae</taxon>
        <taxon>rosids</taxon>
        <taxon>fabids</taxon>
        <taxon>Rosales</taxon>
        <taxon>Rhamnaceae</taxon>
        <taxon>Paliureae</taxon>
        <taxon>Ziziphus</taxon>
    </lineage>
</organism>
<dbReference type="FunCoup" id="A0A6P4BAU0">
    <property type="interactions" value="287"/>
</dbReference>
<evidence type="ECO:0000313" key="4">
    <source>
        <dbReference type="RefSeq" id="XP_015899524.3"/>
    </source>
</evidence>
<keyword evidence="2" id="KW-1133">Transmembrane helix</keyword>
<keyword evidence="2" id="KW-0472">Membrane</keyword>
<dbReference type="InterPro" id="IPR036412">
    <property type="entry name" value="HAD-like_sf"/>
</dbReference>
<dbReference type="GO" id="GO:0003993">
    <property type="term" value="F:acid phosphatase activity"/>
    <property type="evidence" value="ECO:0007669"/>
    <property type="project" value="InterPro"/>
</dbReference>
<evidence type="ECO:0000256" key="1">
    <source>
        <dbReference type="ARBA" id="ARBA00022729"/>
    </source>
</evidence>
<sequence>MVGTIQFFFNIFLVFLCLSVSLRFRFQSHPPENQRESSSTKTFLGFPSMASSIQPFLTISLFLFLFHVVSSQPSIIQIWPENRIPDHQSPRSDGDSLFCDSWRLSVETNNAGYWSTIPVRCVDFVKDYVTGNRYLSDSAVASSDSLLFAKNVEIDGSGFDAWVFDIDETLLSNLPYYEAHGFGSESFNETAFDEWVDLAEAPALPASLSLYKELEQLGFTIFLLTGRGEYQRNVTVENLLSAGYSNWKRLILRESSDQGKPAIVYKSEKRLELINEGYKIHGSSGDQWSDLLGFALAQRSFKLPNPMYYIA</sequence>
<feature type="transmembrane region" description="Helical" evidence="2">
    <location>
        <begin position="46"/>
        <end position="69"/>
    </location>
</feature>
<dbReference type="KEGG" id="zju:107432835"/>
<feature type="transmembrane region" description="Helical" evidence="2">
    <location>
        <begin position="7"/>
        <end position="26"/>
    </location>
</feature>
<dbReference type="AlphaFoldDB" id="A0A6P4BAU0"/>
<dbReference type="InterPro" id="IPR010028">
    <property type="entry name" value="Acid_phosphatase_pln"/>
</dbReference>
<dbReference type="PANTHER" id="PTHR31284:SF10">
    <property type="entry name" value="ACID PHOSPHATASE-LIKE PROTEIN"/>
    <property type="match status" value="1"/>
</dbReference>
<dbReference type="Pfam" id="PF03767">
    <property type="entry name" value="Acid_phosphat_B"/>
    <property type="match status" value="1"/>
</dbReference>
<dbReference type="GeneID" id="107432835"/>
<evidence type="ECO:0000313" key="3">
    <source>
        <dbReference type="Proteomes" id="UP001652623"/>
    </source>
</evidence>
<dbReference type="CDD" id="cd07535">
    <property type="entry name" value="HAD_VSP"/>
    <property type="match status" value="1"/>
</dbReference>
<reference evidence="4" key="1">
    <citation type="submission" date="2025-08" db="UniProtKB">
        <authorList>
            <consortium name="RefSeq"/>
        </authorList>
    </citation>
    <scope>IDENTIFICATION</scope>
    <source>
        <tissue evidence="4">Seedling</tissue>
    </source>
</reference>
<proteinExistence type="predicted"/>
<gene>
    <name evidence="4" type="primary">LOC107432835</name>
</gene>
<dbReference type="PANTHER" id="PTHR31284">
    <property type="entry name" value="ACID PHOSPHATASE-LIKE PROTEIN"/>
    <property type="match status" value="1"/>
</dbReference>
<protein>
    <submittedName>
        <fullName evidence="4">Acid phosphatase 1</fullName>
    </submittedName>
</protein>
<dbReference type="NCBIfam" id="TIGR01675">
    <property type="entry name" value="plant-AP"/>
    <property type="match status" value="1"/>
</dbReference>